<dbReference type="EMBL" id="PCRO01000019">
    <property type="protein sequence ID" value="PIP22908.1"/>
    <property type="molecule type" value="Genomic_DNA"/>
</dbReference>
<evidence type="ECO:0000313" key="1">
    <source>
        <dbReference type="EMBL" id="PIP22908.1"/>
    </source>
</evidence>
<sequence length="228" mass="26126">MHRETVDHFRDATKTIPMPKEASKEISDIMLTRYACYLIAQNGDPRKDEIAFAMTYFVVQTRKQEIVEKRLTQWERLRAREKLSISEKILSGVLFERDVDSKGFARIKSKGDSALFGGYSTQDMKNKLGVPDKRPLADFLPKITIKAKDLASEITTFNVNKDRGLRGEMPITSEHVKNNENVREVLRRSGIYPEDLPAEEDIKKLGRKLKSEDKKLPKTAKSLKKNGK</sequence>
<accession>A0A2G9YUJ3</accession>
<proteinExistence type="predicted"/>
<dbReference type="NCBIfam" id="NF008573">
    <property type="entry name" value="PRK11525.1"/>
    <property type="match status" value="1"/>
</dbReference>
<reference evidence="1 2" key="1">
    <citation type="submission" date="2017-09" db="EMBL/GenBank/DDBJ databases">
        <title>Depth-based differentiation of microbial function through sediment-hosted aquifers and enrichment of novel symbionts in the deep terrestrial subsurface.</title>
        <authorList>
            <person name="Probst A.J."/>
            <person name="Ladd B."/>
            <person name="Jarett J.K."/>
            <person name="Geller-Mcgrath D.E."/>
            <person name="Sieber C.M."/>
            <person name="Emerson J.B."/>
            <person name="Anantharaman K."/>
            <person name="Thomas B.C."/>
            <person name="Malmstrom R."/>
            <person name="Stieglmeier M."/>
            <person name="Klingl A."/>
            <person name="Woyke T."/>
            <person name="Ryan C.M."/>
            <person name="Banfield J.F."/>
        </authorList>
    </citation>
    <scope>NUCLEOTIDE SEQUENCE [LARGE SCALE GENOMIC DNA]</scope>
    <source>
        <strain evidence="1">CG23_combo_of_CG06-09_8_20_14_all_39_17</strain>
    </source>
</reference>
<organism evidence="1 2">
    <name type="scientific">Candidatus Nealsonbacteria bacterium CG23_combo_of_CG06-09_8_20_14_all_39_17</name>
    <dbReference type="NCBI Taxonomy" id="1974722"/>
    <lineage>
        <taxon>Bacteria</taxon>
        <taxon>Candidatus Nealsoniibacteriota</taxon>
    </lineage>
</organism>
<dbReference type="Proteomes" id="UP000229976">
    <property type="component" value="Unassembled WGS sequence"/>
</dbReference>
<gene>
    <name evidence="1" type="ORF">COX37_01510</name>
</gene>
<name>A0A2G9YUJ3_9BACT</name>
<comment type="caution">
    <text evidence="1">The sequence shown here is derived from an EMBL/GenBank/DDBJ whole genome shotgun (WGS) entry which is preliminary data.</text>
</comment>
<dbReference type="AlphaFoldDB" id="A0A2G9YUJ3"/>
<evidence type="ECO:0000313" key="2">
    <source>
        <dbReference type="Proteomes" id="UP000229976"/>
    </source>
</evidence>
<protein>
    <submittedName>
        <fullName evidence="1">DNA damage-inducible protein D</fullName>
    </submittedName>
</protein>